<feature type="transmembrane region" description="Helical" evidence="6">
    <location>
        <begin position="6"/>
        <end position="24"/>
    </location>
</feature>
<keyword evidence="3 6" id="KW-0812">Transmembrane</keyword>
<dbReference type="InterPro" id="IPR001750">
    <property type="entry name" value="ND/Mrp_TM"/>
</dbReference>
<dbReference type="NCBIfam" id="TIGR01972">
    <property type="entry name" value="NDH_I_M"/>
    <property type="match status" value="1"/>
</dbReference>
<evidence type="ECO:0000256" key="6">
    <source>
        <dbReference type="SAM" id="Phobius"/>
    </source>
</evidence>
<proteinExistence type="inferred from homology"/>
<feature type="transmembrane region" description="Helical" evidence="6">
    <location>
        <begin position="277"/>
        <end position="299"/>
    </location>
</feature>
<feature type="transmembrane region" description="Helical" evidence="6">
    <location>
        <begin position="450"/>
        <end position="470"/>
    </location>
</feature>
<dbReference type="InterPro" id="IPR003918">
    <property type="entry name" value="NADH_UbQ_OxRdtase"/>
</dbReference>
<keyword evidence="5 6" id="KW-0472">Membrane</keyword>
<dbReference type="Pfam" id="PF00361">
    <property type="entry name" value="Proton_antipo_M"/>
    <property type="match status" value="1"/>
</dbReference>
<evidence type="ECO:0000313" key="9">
    <source>
        <dbReference type="Proteomes" id="UP000000391"/>
    </source>
</evidence>
<evidence type="ECO:0000256" key="4">
    <source>
        <dbReference type="ARBA" id="ARBA00022989"/>
    </source>
</evidence>
<feature type="transmembrane region" description="Helical" evidence="6">
    <location>
        <begin position="214"/>
        <end position="233"/>
    </location>
</feature>
<comment type="similarity">
    <text evidence="2">Belongs to the complex I subunit 4 family.</text>
</comment>
<dbReference type="GO" id="GO:0008137">
    <property type="term" value="F:NADH dehydrogenase (ubiquinone) activity"/>
    <property type="evidence" value="ECO:0007669"/>
    <property type="project" value="InterPro"/>
</dbReference>
<evidence type="ECO:0000256" key="1">
    <source>
        <dbReference type="ARBA" id="ARBA00004141"/>
    </source>
</evidence>
<evidence type="ECO:0000256" key="2">
    <source>
        <dbReference type="ARBA" id="ARBA00009025"/>
    </source>
</evidence>
<dbReference type="InterPro" id="IPR010227">
    <property type="entry name" value="NADH_Q_OxRdtase_chainM/4"/>
</dbReference>
<dbReference type="RefSeq" id="WP_013193777.1">
    <property type="nucleotide sequence ID" value="NC_014253.1"/>
</dbReference>
<reference evidence="8 9" key="1">
    <citation type="submission" date="2010-06" db="EMBL/GenBank/DDBJ databases">
        <title>Complete sequence chromosome of Methanohalobium evestigatum Z-7303.</title>
        <authorList>
            <consortium name="US DOE Joint Genome Institute"/>
            <person name="Lucas S."/>
            <person name="Copeland A."/>
            <person name="Lapidus A."/>
            <person name="Cheng J.-F."/>
            <person name="Bruce D."/>
            <person name="Goodwin L."/>
            <person name="Pitluck S."/>
            <person name="Saunders E."/>
            <person name="Detter J.C."/>
            <person name="Han C."/>
            <person name="Tapia R."/>
            <person name="Land M."/>
            <person name="Hauser L."/>
            <person name="Kyrpides N."/>
            <person name="Mikhailova N."/>
            <person name="Sieprawska-Lupa M."/>
            <person name="Whitman W.B."/>
            <person name="Anderson I."/>
            <person name="Woyke T."/>
        </authorList>
    </citation>
    <scope>NUCLEOTIDE SEQUENCE [LARGE SCALE GENOMIC DNA]</scope>
    <source>
        <strain evidence="9">ATCC BAA-1072 / DSM 3721 / NBRC 107634 / OCM 161 / Z-7303</strain>
    </source>
</reference>
<feature type="transmembrane region" description="Helical" evidence="6">
    <location>
        <begin position="245"/>
        <end position="265"/>
    </location>
</feature>
<evidence type="ECO:0000313" key="8">
    <source>
        <dbReference type="EMBL" id="ADI73209.1"/>
    </source>
</evidence>
<dbReference type="GO" id="GO:0003954">
    <property type="term" value="F:NADH dehydrogenase activity"/>
    <property type="evidence" value="ECO:0007669"/>
    <property type="project" value="TreeGrafter"/>
</dbReference>
<accession>D7E6I7</accession>
<dbReference type="PANTHER" id="PTHR43507">
    <property type="entry name" value="NADH-UBIQUINONE OXIDOREDUCTASE CHAIN 4"/>
    <property type="match status" value="1"/>
</dbReference>
<feature type="transmembrane region" description="Helical" evidence="6">
    <location>
        <begin position="376"/>
        <end position="398"/>
    </location>
</feature>
<dbReference type="GO" id="GO:0048039">
    <property type="term" value="F:ubiquinone binding"/>
    <property type="evidence" value="ECO:0007669"/>
    <property type="project" value="TreeGrafter"/>
</dbReference>
<feature type="transmembrane region" description="Helical" evidence="6">
    <location>
        <begin position="110"/>
        <end position="128"/>
    </location>
</feature>
<feature type="transmembrane region" description="Helical" evidence="6">
    <location>
        <begin position="70"/>
        <end position="98"/>
    </location>
</feature>
<dbReference type="AlphaFoldDB" id="D7E6I7"/>
<dbReference type="GeneID" id="9345894"/>
<feature type="transmembrane region" description="Helical" evidence="6">
    <location>
        <begin position="306"/>
        <end position="330"/>
    </location>
</feature>
<dbReference type="GO" id="GO:0016020">
    <property type="term" value="C:membrane"/>
    <property type="evidence" value="ECO:0007669"/>
    <property type="project" value="UniProtKB-SubCell"/>
</dbReference>
<feature type="transmembrane region" description="Helical" evidence="6">
    <location>
        <begin position="163"/>
        <end position="185"/>
    </location>
</feature>
<organism evidence="8 9">
    <name type="scientific">Methanohalobium evestigatum (strain ATCC BAA-1072 / DSM 3721 / NBRC 107634 / OCM 161 / Z-7303)</name>
    <dbReference type="NCBI Taxonomy" id="644295"/>
    <lineage>
        <taxon>Archaea</taxon>
        <taxon>Methanobacteriati</taxon>
        <taxon>Methanobacteriota</taxon>
        <taxon>Stenosarchaea group</taxon>
        <taxon>Methanomicrobia</taxon>
        <taxon>Methanosarcinales</taxon>
        <taxon>Methanosarcinaceae</taxon>
        <taxon>Methanohalobium</taxon>
    </lineage>
</organism>
<protein>
    <submittedName>
        <fullName evidence="8">Proton-translocating NADH-quinone oxidoreductase, chain M</fullName>
    </submittedName>
</protein>
<dbReference type="PANTHER" id="PTHR43507:SF1">
    <property type="entry name" value="NADH-UBIQUINONE OXIDOREDUCTASE CHAIN 4"/>
    <property type="match status" value="1"/>
</dbReference>
<evidence type="ECO:0000256" key="3">
    <source>
        <dbReference type="ARBA" id="ARBA00022692"/>
    </source>
</evidence>
<keyword evidence="4 6" id="KW-1133">Transmembrane helix</keyword>
<dbReference type="OrthoDB" id="19089at2157"/>
<keyword evidence="9" id="KW-1185">Reference proteome</keyword>
<evidence type="ECO:0000256" key="5">
    <source>
        <dbReference type="ARBA" id="ARBA00023136"/>
    </source>
</evidence>
<dbReference type="GO" id="GO:0015990">
    <property type="term" value="P:electron transport coupled proton transport"/>
    <property type="evidence" value="ECO:0007669"/>
    <property type="project" value="TreeGrafter"/>
</dbReference>
<dbReference type="STRING" id="644295.Metev_0281"/>
<comment type="subcellular location">
    <subcellularLocation>
        <location evidence="1">Membrane</location>
        <topology evidence="1">Multi-pass membrane protein</topology>
    </subcellularLocation>
</comment>
<dbReference type="GO" id="GO:0042773">
    <property type="term" value="P:ATP synthesis coupled electron transport"/>
    <property type="evidence" value="ECO:0007669"/>
    <property type="project" value="InterPro"/>
</dbReference>
<gene>
    <name evidence="8" type="ordered locus">Metev_0281</name>
</gene>
<feature type="transmembrane region" description="Helical" evidence="6">
    <location>
        <begin position="134"/>
        <end position="151"/>
    </location>
</feature>
<sequence>MLPVLSMLILIPLIFAVITFFTKTKEQARTTALTGSVISLVLALYMYMNFDSSIASLQFVEISKWVPSLGITYSVGVDGVSMPLILLNAIVIPFLIIYSWNEEKSYPNRFFGLILAMQGAVIGVFAALDFFLFYVFWELTLIPLYFMVSQWGGPNKEFAAIKFFIYTHVASLVMLLGIFALYFTAWSQTGSPTFNIQELLTQFQSFEAPLVKDAIFIALLFGFIVKIPTFPFHSWLPDAYTESPIAGNVLFILLKIGGYGLFRIMLPILPFTGTPNLMISIMALLGTASIIYGAFVALAQRDFKRMIAFASVSHMGFVVLGSAGLVSLSVSGAMFQQFSHGLILSVMFMSVGVIQTNAGTRIINQLGGLSKKMPKLALIMVVVFMASLGLPGLTGFVAEFLVLTSSYVNLPGYVLAVMIGIVITAAYHLWAMQRSMFGLYNEKLGDVKDLTNYQSLSMAVISLLVIYFGLNPNPVLDMMITNSEHIVSLLSVAGV</sequence>
<dbReference type="KEGG" id="mev:Metev_0281"/>
<dbReference type="HOGENOM" id="CLU_007100_4_4_2"/>
<feature type="domain" description="NADH:quinone oxidoreductase/Mrp antiporter transmembrane" evidence="7">
    <location>
        <begin position="127"/>
        <end position="424"/>
    </location>
</feature>
<name>D7E6I7_METEZ</name>
<dbReference type="EMBL" id="CP002069">
    <property type="protein sequence ID" value="ADI73209.1"/>
    <property type="molecule type" value="Genomic_DNA"/>
</dbReference>
<evidence type="ECO:0000259" key="7">
    <source>
        <dbReference type="Pfam" id="PF00361"/>
    </source>
</evidence>
<feature type="transmembrane region" description="Helical" evidence="6">
    <location>
        <begin position="410"/>
        <end position="430"/>
    </location>
</feature>
<feature type="transmembrane region" description="Helical" evidence="6">
    <location>
        <begin position="31"/>
        <end position="50"/>
    </location>
</feature>
<dbReference type="PRINTS" id="PR01437">
    <property type="entry name" value="NUOXDRDTASE4"/>
</dbReference>
<feature type="transmembrane region" description="Helical" evidence="6">
    <location>
        <begin position="342"/>
        <end position="364"/>
    </location>
</feature>
<dbReference type="Proteomes" id="UP000000391">
    <property type="component" value="Chromosome"/>
</dbReference>